<dbReference type="Proteomes" id="UP000225706">
    <property type="component" value="Unassembled WGS sequence"/>
</dbReference>
<evidence type="ECO:0000256" key="1">
    <source>
        <dbReference type="SAM" id="MobiDB-lite"/>
    </source>
</evidence>
<reference evidence="3" key="1">
    <citation type="journal article" date="2017" name="bioRxiv">
        <title>Comparative analysis of the genomes of Stylophora pistillata and Acropora digitifera provides evidence for extensive differences between species of corals.</title>
        <authorList>
            <person name="Voolstra C.R."/>
            <person name="Li Y."/>
            <person name="Liew Y.J."/>
            <person name="Baumgarten S."/>
            <person name="Zoccola D."/>
            <person name="Flot J.-F."/>
            <person name="Tambutte S."/>
            <person name="Allemand D."/>
            <person name="Aranda M."/>
        </authorList>
    </citation>
    <scope>NUCLEOTIDE SEQUENCE [LARGE SCALE GENOMIC DNA]</scope>
</reference>
<feature type="region of interest" description="Disordered" evidence="1">
    <location>
        <begin position="29"/>
        <end position="73"/>
    </location>
</feature>
<feature type="compositionally biased region" description="Basic and acidic residues" evidence="1">
    <location>
        <begin position="29"/>
        <end position="50"/>
    </location>
</feature>
<name>A0A2B4S8R7_STYPI</name>
<accession>A0A2B4S8R7</accession>
<comment type="caution">
    <text evidence="2">The sequence shown here is derived from an EMBL/GenBank/DDBJ whole genome shotgun (WGS) entry which is preliminary data.</text>
</comment>
<proteinExistence type="predicted"/>
<organism evidence="2 3">
    <name type="scientific">Stylophora pistillata</name>
    <name type="common">Smooth cauliflower coral</name>
    <dbReference type="NCBI Taxonomy" id="50429"/>
    <lineage>
        <taxon>Eukaryota</taxon>
        <taxon>Metazoa</taxon>
        <taxon>Cnidaria</taxon>
        <taxon>Anthozoa</taxon>
        <taxon>Hexacorallia</taxon>
        <taxon>Scleractinia</taxon>
        <taxon>Astrocoeniina</taxon>
        <taxon>Pocilloporidae</taxon>
        <taxon>Stylophora</taxon>
    </lineage>
</organism>
<dbReference type="EMBL" id="LSMT01000142">
    <property type="protein sequence ID" value="PFX25776.1"/>
    <property type="molecule type" value="Genomic_DNA"/>
</dbReference>
<feature type="compositionally biased region" description="Polar residues" evidence="1">
    <location>
        <begin position="130"/>
        <end position="141"/>
    </location>
</feature>
<keyword evidence="3" id="KW-1185">Reference proteome</keyword>
<gene>
    <name evidence="2" type="ORF">AWC38_SpisGene9558</name>
</gene>
<sequence>MDFGGKAAATWDKHNVNWVPTLNLDKMDYKGDEQKEKKQKASEERAERAKERKKRAIERQEHEVAEKRKHLNVSSDSVVDIDFTETVTSTSTGDVEEDTGLANTTEMEPSEPLVPQVVLQATRKTKPREASQSLQKTPKHR</sequence>
<dbReference type="AlphaFoldDB" id="A0A2B4S8R7"/>
<feature type="region of interest" description="Disordered" evidence="1">
    <location>
        <begin position="85"/>
        <end position="141"/>
    </location>
</feature>
<protein>
    <submittedName>
        <fullName evidence="2">Uncharacterized protein</fullName>
    </submittedName>
</protein>
<evidence type="ECO:0000313" key="3">
    <source>
        <dbReference type="Proteomes" id="UP000225706"/>
    </source>
</evidence>
<evidence type="ECO:0000313" key="2">
    <source>
        <dbReference type="EMBL" id="PFX25776.1"/>
    </source>
</evidence>
<feature type="compositionally biased region" description="Basic and acidic residues" evidence="1">
    <location>
        <begin position="57"/>
        <end position="66"/>
    </location>
</feature>